<reference evidence="3 5" key="1">
    <citation type="journal article" date="2009" name="Int. J. Syst. Evol. Microbiol.">
        <title>Janibacter hoylei sp. nov., Bacillus isronensis sp. nov. and Bacillus aryabhattai sp. nov., isolated from cryotubes used for collecting air from the upper atmosphere.</title>
        <authorList>
            <person name="Shivaji S."/>
            <person name="Chaturvedi P."/>
            <person name="Begum Z."/>
            <person name="Pindi P.K."/>
            <person name="Manorama R."/>
            <person name="Padmanaban D.A."/>
            <person name="Shouche Y.S."/>
            <person name="Pawar S."/>
            <person name="Vaishampayan P."/>
            <person name="Dutt C.B."/>
            <person name="Datta G.N."/>
            <person name="Manchanda R.K."/>
            <person name="Rao U.R."/>
            <person name="Bhargava P.M."/>
            <person name="Narlikar J.V."/>
        </authorList>
    </citation>
    <scope>NUCLEOTIDE SEQUENCE [LARGE SCALE GENOMIC DNA]</scope>
    <source>
        <strain evidence="3 5">PVAS-1</strain>
    </source>
</reference>
<dbReference type="Proteomes" id="UP000004474">
    <property type="component" value="Unassembled WGS sequence"/>
</dbReference>
<comment type="caution">
    <text evidence="2">The sequence shown here is derived from an EMBL/GenBank/DDBJ whole genome shotgun (WGS) entry which is preliminary data.</text>
</comment>
<feature type="transmembrane region" description="Helical" evidence="1">
    <location>
        <begin position="95"/>
        <end position="125"/>
    </location>
</feature>
<feature type="transmembrane region" description="Helical" evidence="1">
    <location>
        <begin position="131"/>
        <end position="157"/>
    </location>
</feature>
<sequence>MSPAIIRLALRSLLGRVRVLVLVAMAGALLGLALLIRLAPTGPLDPTGGPLDLVRTFGIGVVVPVVTLIGTTTLITSEIDDGSIIYLLSKPIPRWVIVASKMLVILASSVLFAVVPMALAALIMVGVDGSLWWSALLGGTVSAIAYTGAFALLALLVKRSVTGCLLYWLVWEALLTSALDPAEYLSARAFGGSILHAGLGLEAHPSPWFAAPAALVVLVAGAALAGRRLARTTISEI</sequence>
<feature type="transmembrane region" description="Helical" evidence="1">
    <location>
        <begin position="17"/>
        <end position="36"/>
    </location>
</feature>
<dbReference type="OrthoDB" id="5146799at2"/>
<dbReference type="PATRIC" id="fig|1210046.3.peg.457"/>
<keyword evidence="1" id="KW-0472">Membrane</keyword>
<dbReference type="Proteomes" id="UP000288711">
    <property type="component" value="Unassembled WGS sequence"/>
</dbReference>
<organism evidence="2 4">
    <name type="scientific">Janibacter hoylei PVAS-1</name>
    <dbReference type="NCBI Taxonomy" id="1210046"/>
    <lineage>
        <taxon>Bacteria</taxon>
        <taxon>Bacillati</taxon>
        <taxon>Actinomycetota</taxon>
        <taxon>Actinomycetes</taxon>
        <taxon>Micrococcales</taxon>
        <taxon>Intrasporangiaceae</taxon>
        <taxon>Janibacter</taxon>
    </lineage>
</organism>
<dbReference type="RefSeq" id="WP_007924651.1">
    <property type="nucleotide sequence ID" value="NZ_ALWX01000008.1"/>
</dbReference>
<reference evidence="2 4" key="2">
    <citation type="journal article" date="2012" name="J. Bacteriol.">
        <title>Genome Sequence of Janibacter hoylei MTCC8307, Isolated from the Stratospheric Air.</title>
        <authorList>
            <person name="Pawar S.P."/>
            <person name="Dhotre D.P."/>
            <person name="Shetty S.A."/>
            <person name="Chowdhury S.P."/>
            <person name="Chaudhari B.L."/>
            <person name="Shouche Y.S."/>
        </authorList>
    </citation>
    <scope>NUCLEOTIDE SEQUENCE [LARGE SCALE GENOMIC DNA]</scope>
    <source>
        <strain evidence="2 4">PVAS-1</strain>
    </source>
</reference>
<evidence type="ECO:0000313" key="4">
    <source>
        <dbReference type="Proteomes" id="UP000004474"/>
    </source>
</evidence>
<evidence type="ECO:0000313" key="3">
    <source>
        <dbReference type="EMBL" id="RWU82189.1"/>
    </source>
</evidence>
<feature type="transmembrane region" description="Helical" evidence="1">
    <location>
        <begin position="56"/>
        <end position="75"/>
    </location>
</feature>
<gene>
    <name evidence="2" type="ORF">B277_02346</name>
    <name evidence="3" type="ORF">CWN80_13230</name>
</gene>
<keyword evidence="1" id="KW-1133">Transmembrane helix</keyword>
<protein>
    <submittedName>
        <fullName evidence="3">ABC transporter permease</fullName>
    </submittedName>
</protein>
<evidence type="ECO:0000256" key="1">
    <source>
        <dbReference type="SAM" id="Phobius"/>
    </source>
</evidence>
<dbReference type="Pfam" id="PF12730">
    <property type="entry name" value="ABC2_membrane_4"/>
    <property type="match status" value="1"/>
</dbReference>
<feature type="transmembrane region" description="Helical" evidence="1">
    <location>
        <begin position="207"/>
        <end position="225"/>
    </location>
</feature>
<evidence type="ECO:0000313" key="5">
    <source>
        <dbReference type="Proteomes" id="UP000288711"/>
    </source>
</evidence>
<dbReference type="AlphaFoldDB" id="K1E133"/>
<accession>K1E133</accession>
<keyword evidence="1" id="KW-0812">Transmembrane</keyword>
<dbReference type="EMBL" id="PIPF01000012">
    <property type="protein sequence ID" value="RWU82189.1"/>
    <property type="molecule type" value="Genomic_DNA"/>
</dbReference>
<evidence type="ECO:0000313" key="2">
    <source>
        <dbReference type="EMBL" id="EKA62394.1"/>
    </source>
</evidence>
<dbReference type="STRING" id="1210046.B277_02346"/>
<feature type="transmembrane region" description="Helical" evidence="1">
    <location>
        <begin position="164"/>
        <end position="187"/>
    </location>
</feature>
<dbReference type="EMBL" id="ALWX01000008">
    <property type="protein sequence ID" value="EKA62394.1"/>
    <property type="molecule type" value="Genomic_DNA"/>
</dbReference>
<proteinExistence type="predicted"/>
<name>K1E133_9MICO</name>
<reference evidence="3" key="3">
    <citation type="submission" date="2017-11" db="EMBL/GenBank/DDBJ databases">
        <authorList>
            <person name="Seuylemezian A."/>
            <person name="Cooper K."/>
            <person name="Vaishampayan P."/>
        </authorList>
    </citation>
    <scope>NUCLEOTIDE SEQUENCE</scope>
    <source>
        <strain evidence="3">PVAS-1</strain>
    </source>
</reference>
<dbReference type="eggNOG" id="COG1277">
    <property type="taxonomic scope" value="Bacteria"/>
</dbReference>
<keyword evidence="5" id="KW-1185">Reference proteome</keyword>